<dbReference type="GO" id="GO:0008270">
    <property type="term" value="F:zinc ion binding"/>
    <property type="evidence" value="ECO:0007669"/>
    <property type="project" value="UniProtKB-KW"/>
</dbReference>
<evidence type="ECO:0000259" key="2">
    <source>
        <dbReference type="PROSITE" id="PS50157"/>
    </source>
</evidence>
<reference evidence="3" key="2">
    <citation type="submission" date="2021-08" db="EMBL/GenBank/DDBJ databases">
        <authorList>
            <person name="Eriksson T."/>
        </authorList>
    </citation>
    <scope>NUCLEOTIDE SEQUENCE</scope>
    <source>
        <strain evidence="3">Stoneville</strain>
        <tissue evidence="3">Whole head</tissue>
    </source>
</reference>
<reference evidence="3" key="1">
    <citation type="journal article" date="2020" name="J Insects Food Feed">
        <title>The yellow mealworm (Tenebrio molitor) genome: a resource for the emerging insects as food and feed industry.</title>
        <authorList>
            <person name="Eriksson T."/>
            <person name="Andere A."/>
            <person name="Kelstrup H."/>
            <person name="Emery V."/>
            <person name="Picard C."/>
        </authorList>
    </citation>
    <scope>NUCLEOTIDE SEQUENCE</scope>
    <source>
        <strain evidence="3">Stoneville</strain>
        <tissue evidence="3">Whole head</tissue>
    </source>
</reference>
<dbReference type="InterPro" id="IPR013087">
    <property type="entry name" value="Znf_C2H2_type"/>
</dbReference>
<dbReference type="PROSITE" id="PS50157">
    <property type="entry name" value="ZINC_FINGER_C2H2_2"/>
    <property type="match status" value="1"/>
</dbReference>
<dbReference type="AlphaFoldDB" id="A0A8J6LFQ2"/>
<feature type="domain" description="C2H2-type" evidence="2">
    <location>
        <begin position="45"/>
        <end position="73"/>
    </location>
</feature>
<dbReference type="Proteomes" id="UP000719412">
    <property type="component" value="Unassembled WGS sequence"/>
</dbReference>
<evidence type="ECO:0000256" key="1">
    <source>
        <dbReference type="PROSITE-ProRule" id="PRU00042"/>
    </source>
</evidence>
<keyword evidence="4" id="KW-1185">Reference proteome</keyword>
<sequence length="203" mass="23927">MTNDQIRKTWFPFKLCPAEMVNKKNESHDWHRPEMAEANLIKEGFLCPICHKDLRSPNNLIAHFQDLHSEEQDILKSIKDLYGKAKKKILKLDEQDLELFKNEITLEKYYLEISEPQDPGQTRSHTDYFKAVRRERLDHRTTETNKLIIRLDRLLRFYGSDRRQQEQELVAWLDGSTEAAPLQAVRQHHVQLVFVFSGVRGGS</sequence>
<keyword evidence="1" id="KW-0479">Metal-binding</keyword>
<organism evidence="3 4">
    <name type="scientific">Tenebrio molitor</name>
    <name type="common">Yellow mealworm beetle</name>
    <dbReference type="NCBI Taxonomy" id="7067"/>
    <lineage>
        <taxon>Eukaryota</taxon>
        <taxon>Metazoa</taxon>
        <taxon>Ecdysozoa</taxon>
        <taxon>Arthropoda</taxon>
        <taxon>Hexapoda</taxon>
        <taxon>Insecta</taxon>
        <taxon>Pterygota</taxon>
        <taxon>Neoptera</taxon>
        <taxon>Endopterygota</taxon>
        <taxon>Coleoptera</taxon>
        <taxon>Polyphaga</taxon>
        <taxon>Cucujiformia</taxon>
        <taxon>Tenebrionidae</taxon>
        <taxon>Tenebrio</taxon>
    </lineage>
</organism>
<keyword evidence="1" id="KW-0863">Zinc-finger</keyword>
<name>A0A8J6LFQ2_TENMO</name>
<protein>
    <recommendedName>
        <fullName evidence="2">C2H2-type domain-containing protein</fullName>
    </recommendedName>
</protein>
<proteinExistence type="predicted"/>
<dbReference type="EMBL" id="JABDTM020013213">
    <property type="protein sequence ID" value="KAH0819950.1"/>
    <property type="molecule type" value="Genomic_DNA"/>
</dbReference>
<dbReference type="PROSITE" id="PS00028">
    <property type="entry name" value="ZINC_FINGER_C2H2_1"/>
    <property type="match status" value="1"/>
</dbReference>
<keyword evidence="1" id="KW-0862">Zinc</keyword>
<accession>A0A8J6LFQ2</accession>
<comment type="caution">
    <text evidence="3">The sequence shown here is derived from an EMBL/GenBank/DDBJ whole genome shotgun (WGS) entry which is preliminary data.</text>
</comment>
<evidence type="ECO:0000313" key="3">
    <source>
        <dbReference type="EMBL" id="KAH0819950.1"/>
    </source>
</evidence>
<gene>
    <name evidence="3" type="ORF">GEV33_002841</name>
</gene>
<evidence type="ECO:0000313" key="4">
    <source>
        <dbReference type="Proteomes" id="UP000719412"/>
    </source>
</evidence>